<sequence length="279" mass="30314">MVFAAENTVRVFQLLVLLSAVRRRRGVVDVLECLRLYGARLPLGARGTAATLALSSVVPVHVAFSVNSKVAFFPDTVPVLGPTKTGYFFSAIFIQNLQWSVAFVLMLYPMVVVGSLSADLRRGCSQTMALRLRQPSSSLDKHPHEGVVMVVVSALVSPSLYMSHSLVEIRRGSTSKTALASALMGMVHLANLALLSSSCQWLFFESTSMKQLLQGFIVEAESLTSQETQEVSGFIKQIDQQRAISVWGMFEIDSKFTAAIILAASTHVAVLAQADVSFL</sequence>
<evidence type="ECO:0000313" key="7">
    <source>
        <dbReference type="EMBL" id="KAK3915183.1"/>
    </source>
</evidence>
<evidence type="ECO:0000256" key="4">
    <source>
        <dbReference type="ARBA" id="ARBA00022989"/>
    </source>
</evidence>
<reference evidence="7" key="2">
    <citation type="journal article" date="2023" name="BMC Genomics">
        <title>Pest status, molecular evolution, and epigenetic factors derived from the genome assembly of Frankliniella fusca, a thysanopteran phytovirus vector.</title>
        <authorList>
            <person name="Catto M.A."/>
            <person name="Labadie P.E."/>
            <person name="Jacobson A.L."/>
            <person name="Kennedy G.G."/>
            <person name="Srinivasan R."/>
            <person name="Hunt B.G."/>
        </authorList>
    </citation>
    <scope>NUCLEOTIDE SEQUENCE</scope>
    <source>
        <strain evidence="7">PL_HMW_Pooled</strain>
    </source>
</reference>
<keyword evidence="5 6" id="KW-0472">Membrane</keyword>
<protein>
    <submittedName>
        <fullName evidence="7">Gustatory and pheromone receptor 32a</fullName>
    </submittedName>
</protein>
<dbReference type="Proteomes" id="UP001219518">
    <property type="component" value="Unassembled WGS sequence"/>
</dbReference>
<dbReference type="EMBL" id="JAHWGI010000409">
    <property type="protein sequence ID" value="KAK3915183.1"/>
    <property type="molecule type" value="Genomic_DNA"/>
</dbReference>
<proteinExistence type="predicted"/>
<feature type="transmembrane region" description="Helical" evidence="6">
    <location>
        <begin position="47"/>
        <end position="66"/>
    </location>
</feature>
<keyword evidence="2" id="KW-1003">Cell membrane</keyword>
<dbReference type="GO" id="GO:0050909">
    <property type="term" value="P:sensory perception of taste"/>
    <property type="evidence" value="ECO:0007669"/>
    <property type="project" value="InterPro"/>
</dbReference>
<evidence type="ECO:0000256" key="5">
    <source>
        <dbReference type="ARBA" id="ARBA00023136"/>
    </source>
</evidence>
<keyword evidence="8" id="KW-1185">Reference proteome</keyword>
<evidence type="ECO:0000313" key="8">
    <source>
        <dbReference type="Proteomes" id="UP001219518"/>
    </source>
</evidence>
<organism evidence="7 8">
    <name type="scientific">Frankliniella fusca</name>
    <dbReference type="NCBI Taxonomy" id="407009"/>
    <lineage>
        <taxon>Eukaryota</taxon>
        <taxon>Metazoa</taxon>
        <taxon>Ecdysozoa</taxon>
        <taxon>Arthropoda</taxon>
        <taxon>Hexapoda</taxon>
        <taxon>Insecta</taxon>
        <taxon>Pterygota</taxon>
        <taxon>Neoptera</taxon>
        <taxon>Paraneoptera</taxon>
        <taxon>Thysanoptera</taxon>
        <taxon>Terebrantia</taxon>
        <taxon>Thripoidea</taxon>
        <taxon>Thripidae</taxon>
        <taxon>Frankliniella</taxon>
    </lineage>
</organism>
<evidence type="ECO:0000256" key="6">
    <source>
        <dbReference type="SAM" id="Phobius"/>
    </source>
</evidence>
<name>A0AAE1LD33_9NEOP</name>
<reference evidence="7" key="1">
    <citation type="submission" date="2021-07" db="EMBL/GenBank/DDBJ databases">
        <authorList>
            <person name="Catto M.A."/>
            <person name="Jacobson A."/>
            <person name="Kennedy G."/>
            <person name="Labadie P."/>
            <person name="Hunt B.G."/>
            <person name="Srinivasan R."/>
        </authorList>
    </citation>
    <scope>NUCLEOTIDE SEQUENCE</scope>
    <source>
        <strain evidence="7">PL_HMW_Pooled</strain>
        <tissue evidence="7">Head</tissue>
    </source>
</reference>
<dbReference type="InterPro" id="IPR013604">
    <property type="entry name" value="7TM_chemorcpt"/>
</dbReference>
<comment type="caution">
    <text evidence="7">The sequence shown here is derived from an EMBL/GenBank/DDBJ whole genome shotgun (WGS) entry which is preliminary data.</text>
</comment>
<comment type="subcellular location">
    <subcellularLocation>
        <location evidence="1">Cell membrane</location>
        <topology evidence="1">Multi-pass membrane protein</topology>
    </subcellularLocation>
</comment>
<keyword evidence="7" id="KW-0675">Receptor</keyword>
<evidence type="ECO:0000256" key="2">
    <source>
        <dbReference type="ARBA" id="ARBA00022475"/>
    </source>
</evidence>
<dbReference type="Pfam" id="PF08395">
    <property type="entry name" value="7tm_7"/>
    <property type="match status" value="1"/>
</dbReference>
<dbReference type="GO" id="GO:0005886">
    <property type="term" value="C:plasma membrane"/>
    <property type="evidence" value="ECO:0007669"/>
    <property type="project" value="UniProtKB-SubCell"/>
</dbReference>
<accession>A0AAE1LD33</accession>
<feature type="transmembrane region" description="Helical" evidence="6">
    <location>
        <begin position="87"/>
        <end position="111"/>
    </location>
</feature>
<evidence type="ECO:0000256" key="3">
    <source>
        <dbReference type="ARBA" id="ARBA00022692"/>
    </source>
</evidence>
<gene>
    <name evidence="7" type="ORF">KUF71_024482</name>
</gene>
<keyword evidence="3 6" id="KW-0812">Transmembrane</keyword>
<keyword evidence="4 6" id="KW-1133">Transmembrane helix</keyword>
<evidence type="ECO:0000256" key="1">
    <source>
        <dbReference type="ARBA" id="ARBA00004651"/>
    </source>
</evidence>
<dbReference type="AlphaFoldDB" id="A0AAE1LD33"/>